<dbReference type="InterPro" id="IPR014710">
    <property type="entry name" value="RmlC-like_jellyroll"/>
</dbReference>
<dbReference type="AlphaFoldDB" id="X1I257"/>
<dbReference type="EMBL" id="BARU01021988">
    <property type="protein sequence ID" value="GAH51638.1"/>
    <property type="molecule type" value="Genomic_DNA"/>
</dbReference>
<evidence type="ECO:0000313" key="1">
    <source>
        <dbReference type="EMBL" id="GAH51638.1"/>
    </source>
</evidence>
<accession>X1I257</accession>
<proteinExistence type="predicted"/>
<reference evidence="1" key="1">
    <citation type="journal article" date="2014" name="Front. Microbiol.">
        <title>High frequency of phylogenetically diverse reductive dehalogenase-homologous genes in deep subseafloor sedimentary metagenomes.</title>
        <authorList>
            <person name="Kawai M."/>
            <person name="Futagami T."/>
            <person name="Toyoda A."/>
            <person name="Takaki Y."/>
            <person name="Nishi S."/>
            <person name="Hori S."/>
            <person name="Arai W."/>
            <person name="Tsubouchi T."/>
            <person name="Morono Y."/>
            <person name="Uchiyama I."/>
            <person name="Ito T."/>
            <person name="Fujiyama A."/>
            <person name="Inagaki F."/>
            <person name="Takami H."/>
        </authorList>
    </citation>
    <scope>NUCLEOTIDE SEQUENCE</scope>
    <source>
        <strain evidence="1">Expedition CK06-06</strain>
    </source>
</reference>
<feature type="non-terminal residue" evidence="1">
    <location>
        <position position="1"/>
    </location>
</feature>
<dbReference type="Gene3D" id="2.60.120.10">
    <property type="entry name" value="Jelly Rolls"/>
    <property type="match status" value="1"/>
</dbReference>
<dbReference type="InterPro" id="IPR011051">
    <property type="entry name" value="RmlC_Cupin_sf"/>
</dbReference>
<sequence length="57" mass="6467">NGGGTINGFVKNDSVYIPEGVSYQFRNSGDEPLEFCVFTTPMFDQSKQHVIEKNNFY</sequence>
<gene>
    <name evidence="1" type="ORF">S03H2_35900</name>
</gene>
<protein>
    <submittedName>
        <fullName evidence="1">Uncharacterized protein</fullName>
    </submittedName>
</protein>
<name>X1I257_9ZZZZ</name>
<dbReference type="SUPFAM" id="SSF51182">
    <property type="entry name" value="RmlC-like cupins"/>
    <property type="match status" value="1"/>
</dbReference>
<organism evidence="1">
    <name type="scientific">marine sediment metagenome</name>
    <dbReference type="NCBI Taxonomy" id="412755"/>
    <lineage>
        <taxon>unclassified sequences</taxon>
        <taxon>metagenomes</taxon>
        <taxon>ecological metagenomes</taxon>
    </lineage>
</organism>
<comment type="caution">
    <text evidence="1">The sequence shown here is derived from an EMBL/GenBank/DDBJ whole genome shotgun (WGS) entry which is preliminary data.</text>
</comment>